<name>A0ABT5B835_9BACT</name>
<evidence type="ECO:0000313" key="2">
    <source>
        <dbReference type="Proteomes" id="UP001217838"/>
    </source>
</evidence>
<organism evidence="1 2">
    <name type="scientific">Nannocystis radixulma</name>
    <dbReference type="NCBI Taxonomy" id="2995305"/>
    <lineage>
        <taxon>Bacteria</taxon>
        <taxon>Pseudomonadati</taxon>
        <taxon>Myxococcota</taxon>
        <taxon>Polyangia</taxon>
        <taxon>Nannocystales</taxon>
        <taxon>Nannocystaceae</taxon>
        <taxon>Nannocystis</taxon>
    </lineage>
</organism>
<gene>
    <name evidence="1" type="ORF">POL58_15650</name>
</gene>
<protein>
    <submittedName>
        <fullName evidence="1">Uncharacterized protein</fullName>
    </submittedName>
</protein>
<dbReference type="Proteomes" id="UP001217838">
    <property type="component" value="Unassembled WGS sequence"/>
</dbReference>
<sequence length="294" mass="30888">MPRIHECRGGEPQGDDAASLVARHAELDASFWIEHGDAVLEVSHIRFGAEGFFCQWHERVGHGVLAAIRGAGGHGLALAFDGGGNPLVIDGGCAVDRAAAVAIIERFLHDGGRSEVAPWGAGIVRTCMDDETGWVLEEIGEPREPRGWLPAGFRSALGGPLDPALPQTASWRVLSEVLVCDVAWLAPLAATPMPCLRRMIVDAGDDSLEALVAAVAAAPVLEELVVVGAAVQRLPPLVSRSLRRIWLALGGTIDPEDEPEPGWDAAVAAALARCDLPALQSASIEVNVDAGVEL</sequence>
<proteinExistence type="predicted"/>
<comment type="caution">
    <text evidence="1">The sequence shown here is derived from an EMBL/GenBank/DDBJ whole genome shotgun (WGS) entry which is preliminary data.</text>
</comment>
<accession>A0ABT5B835</accession>
<dbReference type="EMBL" id="JAQNDN010000007">
    <property type="protein sequence ID" value="MDC0669186.1"/>
    <property type="molecule type" value="Genomic_DNA"/>
</dbReference>
<evidence type="ECO:0000313" key="1">
    <source>
        <dbReference type="EMBL" id="MDC0669186.1"/>
    </source>
</evidence>
<keyword evidence="2" id="KW-1185">Reference proteome</keyword>
<dbReference type="RefSeq" id="WP_271998880.1">
    <property type="nucleotide sequence ID" value="NZ_JAQNDN010000007.1"/>
</dbReference>
<reference evidence="1 2" key="1">
    <citation type="submission" date="2022-11" db="EMBL/GenBank/DDBJ databases">
        <title>Minimal conservation of predation-associated metabolite biosynthetic gene clusters underscores biosynthetic potential of Myxococcota including descriptions for ten novel species: Archangium lansinium sp. nov., Myxococcus landrumus sp. nov., Nannocystis bai.</title>
        <authorList>
            <person name="Ahearne A."/>
            <person name="Stevens C."/>
            <person name="Dowd S."/>
        </authorList>
    </citation>
    <scope>NUCLEOTIDE SEQUENCE [LARGE SCALE GENOMIC DNA]</scope>
    <source>
        <strain evidence="1 2">NCELM</strain>
    </source>
</reference>